<dbReference type="CDD" id="cd05398">
    <property type="entry name" value="NT_ClassII-CCAase"/>
    <property type="match status" value="1"/>
</dbReference>
<evidence type="ECO:0000256" key="3">
    <source>
        <dbReference type="ARBA" id="ARBA00022694"/>
    </source>
</evidence>
<evidence type="ECO:0000259" key="13">
    <source>
        <dbReference type="Pfam" id="PF12627"/>
    </source>
</evidence>
<dbReference type="Pfam" id="PF12627">
    <property type="entry name" value="PolyA_pol_RNAbd"/>
    <property type="match status" value="1"/>
</dbReference>
<evidence type="ECO:0000259" key="12">
    <source>
        <dbReference type="Pfam" id="PF01743"/>
    </source>
</evidence>
<keyword evidence="8" id="KW-0067">ATP-binding</keyword>
<dbReference type="PANTHER" id="PTHR47545:SF1">
    <property type="entry name" value="MULTIFUNCTIONAL CCA PROTEIN"/>
    <property type="match status" value="1"/>
</dbReference>
<dbReference type="GO" id="GO:0003723">
    <property type="term" value="F:RNA binding"/>
    <property type="evidence" value="ECO:0007669"/>
    <property type="project" value="UniProtKB-KW"/>
</dbReference>
<evidence type="ECO:0000256" key="5">
    <source>
        <dbReference type="ARBA" id="ARBA00022723"/>
    </source>
</evidence>
<sequence length="371" mass="41594">MEVYLVGGAVRDQLLGKTVHERDYVVVGARPEEMLAQGYRQVGKDFPVFLHPQTGEEYALARTERKSGQGYTGFTVYAAPDVTLEDDLIRRDLTINAIAQKADGQLIDPFGGLSDLNNRKLRHVSPAFAEDPLRILRVARFAARFADDGFTVADDTLALMRQISLSGELQTLAAERVWRETEKAMATITPYVFWQILQSCQALEPWYSELKSSIDIEKLKVQMENIGAKLNSTNAWALSCYSLSMTELSQLHERLKVPNSYTDIAVAARKVNWQQSQQIDASWAFHAIGKVDGWRRPNIVQELFILWHALGMTQADIERIQLAYTQAQQVKAGNVIEAAKHRGRELKGPAIGAAVSAERLAAMRHSWHSSK</sequence>
<comment type="similarity">
    <text evidence="11">Belongs to the tRNA nucleotidyltransferase/poly(A) polymerase family.</text>
</comment>
<dbReference type="PIRSF" id="PIRSF000813">
    <property type="entry name" value="CCA_bact"/>
    <property type="match status" value="1"/>
</dbReference>
<dbReference type="InterPro" id="IPR002646">
    <property type="entry name" value="PolA_pol_head_dom"/>
</dbReference>
<reference evidence="15" key="1">
    <citation type="journal article" date="2018" name="Front. Microbiol.">
        <title>Genome-Based Analysis Reveals the Taxonomy and Diversity of the Family Idiomarinaceae.</title>
        <authorList>
            <person name="Liu Y."/>
            <person name="Lai Q."/>
            <person name="Shao Z."/>
        </authorList>
    </citation>
    <scope>NUCLEOTIDE SEQUENCE [LARGE SCALE GENOMIC DNA]</scope>
    <source>
        <strain evidence="15">PIM1</strain>
    </source>
</reference>
<comment type="caution">
    <text evidence="14">The sequence shown here is derived from an EMBL/GenBank/DDBJ whole genome shotgun (WGS) entry which is preliminary data.</text>
</comment>
<dbReference type="InterPro" id="IPR032828">
    <property type="entry name" value="PolyA_RNA-bd"/>
</dbReference>
<keyword evidence="3" id="KW-0819">tRNA processing</keyword>
<dbReference type="InterPro" id="IPR050124">
    <property type="entry name" value="tRNA_CCA-adding_enzyme"/>
</dbReference>
<dbReference type="EMBL" id="PIPZ01000001">
    <property type="protein sequence ID" value="RUO60745.1"/>
    <property type="molecule type" value="Genomic_DNA"/>
</dbReference>
<keyword evidence="7" id="KW-0692">RNA repair</keyword>
<evidence type="ECO:0008006" key="16">
    <source>
        <dbReference type="Google" id="ProtNLM"/>
    </source>
</evidence>
<keyword evidence="4" id="KW-0548">Nucleotidyltransferase</keyword>
<keyword evidence="2 11" id="KW-0808">Transferase</keyword>
<evidence type="ECO:0000313" key="14">
    <source>
        <dbReference type="EMBL" id="RUO60745.1"/>
    </source>
</evidence>
<accession>A0A432YIQ3</accession>
<evidence type="ECO:0000256" key="9">
    <source>
        <dbReference type="ARBA" id="ARBA00022842"/>
    </source>
</evidence>
<dbReference type="Proteomes" id="UP000288127">
    <property type="component" value="Unassembled WGS sequence"/>
</dbReference>
<protein>
    <recommendedName>
        <fullName evidence="16">tRNA nucleotidyltransferase</fullName>
    </recommendedName>
</protein>
<evidence type="ECO:0000256" key="4">
    <source>
        <dbReference type="ARBA" id="ARBA00022695"/>
    </source>
</evidence>
<evidence type="ECO:0000256" key="1">
    <source>
        <dbReference type="ARBA" id="ARBA00001946"/>
    </source>
</evidence>
<evidence type="ECO:0000256" key="2">
    <source>
        <dbReference type="ARBA" id="ARBA00022679"/>
    </source>
</evidence>
<dbReference type="GO" id="GO:0005524">
    <property type="term" value="F:ATP binding"/>
    <property type="evidence" value="ECO:0007669"/>
    <property type="project" value="UniProtKB-KW"/>
</dbReference>
<organism evidence="14 15">
    <name type="scientific">Pseudidiomarina marina</name>
    <dbReference type="NCBI Taxonomy" id="502366"/>
    <lineage>
        <taxon>Bacteria</taxon>
        <taxon>Pseudomonadati</taxon>
        <taxon>Pseudomonadota</taxon>
        <taxon>Gammaproteobacteria</taxon>
        <taxon>Alteromonadales</taxon>
        <taxon>Idiomarinaceae</taxon>
        <taxon>Pseudidiomarina</taxon>
    </lineage>
</organism>
<evidence type="ECO:0000256" key="11">
    <source>
        <dbReference type="RuleBase" id="RU003953"/>
    </source>
</evidence>
<proteinExistence type="inferred from homology"/>
<evidence type="ECO:0000313" key="15">
    <source>
        <dbReference type="Proteomes" id="UP000288127"/>
    </source>
</evidence>
<dbReference type="GO" id="GO:0042245">
    <property type="term" value="P:RNA repair"/>
    <property type="evidence" value="ECO:0007669"/>
    <property type="project" value="UniProtKB-KW"/>
</dbReference>
<dbReference type="Pfam" id="PF01743">
    <property type="entry name" value="PolyA_pol"/>
    <property type="match status" value="1"/>
</dbReference>
<name>A0A432YIQ3_9GAMM</name>
<feature type="domain" description="tRNA nucleotidyltransferase/poly(A) polymerase RNA and SrmB- binding" evidence="13">
    <location>
        <begin position="149"/>
        <end position="211"/>
    </location>
</feature>
<comment type="cofactor">
    <cofactor evidence="1">
        <name>Mg(2+)</name>
        <dbReference type="ChEBI" id="CHEBI:18420"/>
    </cofactor>
</comment>
<dbReference type="InterPro" id="IPR012006">
    <property type="entry name" value="CCA_bact"/>
</dbReference>
<keyword evidence="9" id="KW-0460">Magnesium</keyword>
<dbReference type="RefSeq" id="WP_126758395.1">
    <property type="nucleotide sequence ID" value="NZ_PIPZ01000001.1"/>
</dbReference>
<dbReference type="GO" id="GO:0001680">
    <property type="term" value="P:tRNA 3'-terminal CCA addition"/>
    <property type="evidence" value="ECO:0007669"/>
    <property type="project" value="InterPro"/>
</dbReference>
<dbReference type="SUPFAM" id="SSF81891">
    <property type="entry name" value="Poly A polymerase C-terminal region-like"/>
    <property type="match status" value="1"/>
</dbReference>
<gene>
    <name evidence="14" type="ORF">CWI76_00180</name>
</gene>
<dbReference type="PANTHER" id="PTHR47545">
    <property type="entry name" value="MULTIFUNCTIONAL CCA PROTEIN"/>
    <property type="match status" value="1"/>
</dbReference>
<evidence type="ECO:0000256" key="7">
    <source>
        <dbReference type="ARBA" id="ARBA00022800"/>
    </source>
</evidence>
<keyword evidence="6" id="KW-0547">Nucleotide-binding</keyword>
<dbReference type="OrthoDB" id="9805698at2"/>
<keyword evidence="5" id="KW-0479">Metal-binding</keyword>
<dbReference type="GO" id="GO:0046872">
    <property type="term" value="F:metal ion binding"/>
    <property type="evidence" value="ECO:0007669"/>
    <property type="project" value="UniProtKB-KW"/>
</dbReference>
<feature type="domain" description="Poly A polymerase head" evidence="12">
    <location>
        <begin position="3"/>
        <end position="122"/>
    </location>
</feature>
<keyword evidence="15" id="KW-1185">Reference proteome</keyword>
<dbReference type="Gene3D" id="1.10.3090.10">
    <property type="entry name" value="cca-adding enzyme, domain 2"/>
    <property type="match status" value="1"/>
</dbReference>
<dbReference type="InterPro" id="IPR043519">
    <property type="entry name" value="NT_sf"/>
</dbReference>
<dbReference type="SUPFAM" id="SSF81301">
    <property type="entry name" value="Nucleotidyltransferase"/>
    <property type="match status" value="1"/>
</dbReference>
<evidence type="ECO:0000256" key="10">
    <source>
        <dbReference type="ARBA" id="ARBA00022884"/>
    </source>
</evidence>
<dbReference type="Gene3D" id="3.30.460.10">
    <property type="entry name" value="Beta Polymerase, domain 2"/>
    <property type="match status" value="1"/>
</dbReference>
<evidence type="ECO:0000256" key="6">
    <source>
        <dbReference type="ARBA" id="ARBA00022741"/>
    </source>
</evidence>
<dbReference type="AlphaFoldDB" id="A0A432YIQ3"/>
<keyword evidence="10 11" id="KW-0694">RNA-binding</keyword>
<evidence type="ECO:0000256" key="8">
    <source>
        <dbReference type="ARBA" id="ARBA00022840"/>
    </source>
</evidence>
<dbReference type="GO" id="GO:0004810">
    <property type="term" value="F:CCA tRNA nucleotidyltransferase activity"/>
    <property type="evidence" value="ECO:0007669"/>
    <property type="project" value="InterPro"/>
</dbReference>